<name>A0AAE3GXU0_9CYAN</name>
<feature type="region of interest" description="Disordered" evidence="1">
    <location>
        <begin position="25"/>
        <end position="51"/>
    </location>
</feature>
<evidence type="ECO:0000313" key="3">
    <source>
        <dbReference type="Proteomes" id="UP001204953"/>
    </source>
</evidence>
<organism evidence="2 3">
    <name type="scientific">Limnofasciculus baicalensis BBK-W-15</name>
    <dbReference type="NCBI Taxonomy" id="2699891"/>
    <lineage>
        <taxon>Bacteria</taxon>
        <taxon>Bacillati</taxon>
        <taxon>Cyanobacteriota</taxon>
        <taxon>Cyanophyceae</taxon>
        <taxon>Coleofasciculales</taxon>
        <taxon>Coleofasciculaceae</taxon>
        <taxon>Limnofasciculus</taxon>
        <taxon>Limnofasciculus baicalensis</taxon>
    </lineage>
</organism>
<dbReference type="AlphaFoldDB" id="A0AAE3GXU0"/>
<dbReference type="RefSeq" id="WP_254015387.1">
    <property type="nucleotide sequence ID" value="NZ_JAMZMM010000737.1"/>
</dbReference>
<comment type="caution">
    <text evidence="2">The sequence shown here is derived from an EMBL/GenBank/DDBJ whole genome shotgun (WGS) entry which is preliminary data.</text>
</comment>
<dbReference type="Proteomes" id="UP001204953">
    <property type="component" value="Unassembled WGS sequence"/>
</dbReference>
<evidence type="ECO:0000313" key="2">
    <source>
        <dbReference type="EMBL" id="MCP2732686.1"/>
    </source>
</evidence>
<proteinExistence type="predicted"/>
<dbReference type="EMBL" id="JAMZMM010000737">
    <property type="protein sequence ID" value="MCP2732686.1"/>
    <property type="molecule type" value="Genomic_DNA"/>
</dbReference>
<reference evidence="2" key="1">
    <citation type="submission" date="2022-06" db="EMBL/GenBank/DDBJ databases">
        <title>New cyanobacteria of genus Symplocastrum in benthos of Lake Baikal.</title>
        <authorList>
            <person name="Sorokovikova E."/>
            <person name="Tikhonova I."/>
            <person name="Krasnopeev A."/>
            <person name="Evseev P."/>
            <person name="Gladkikh A."/>
            <person name="Belykh O."/>
        </authorList>
    </citation>
    <scope>NUCLEOTIDE SEQUENCE</scope>
    <source>
        <strain evidence="2">BBK-W-15</strain>
    </source>
</reference>
<evidence type="ECO:0000256" key="1">
    <source>
        <dbReference type="SAM" id="MobiDB-lite"/>
    </source>
</evidence>
<accession>A0AAE3GXU0</accession>
<keyword evidence="3" id="KW-1185">Reference proteome</keyword>
<feature type="non-terminal residue" evidence="2">
    <location>
        <position position="1"/>
    </location>
</feature>
<gene>
    <name evidence="2" type="ORF">NJ959_30090</name>
</gene>
<protein>
    <submittedName>
        <fullName evidence="2">Uncharacterized protein</fullName>
    </submittedName>
</protein>
<sequence length="80" mass="9185">FCLCRCGFNRQMTMVQVIKESDWKSRLHKQSPPSRTKIKESDWKSRLHKQSPPSRTKIKLVALKPAEAGFVCVDAVLTAR</sequence>